<sequence>MHAVTRQELASGAITVGATEQSRGRAEFSTSGSAVNIFAAGLAIHSTWIGHDGTIRPRSRTAQAAAYVARLLLYSQAMHDLPTPRQAKYDLLSQAIYGIVRSPEGSPNYLASNGYRR</sequence>
<dbReference type="Gene3D" id="3.40.50.200">
    <property type="entry name" value="Peptidase S8/S53 domain"/>
    <property type="match status" value="1"/>
</dbReference>
<dbReference type="InterPro" id="IPR036852">
    <property type="entry name" value="Peptidase_S8/S53_dom_sf"/>
</dbReference>
<dbReference type="EMBL" id="ML996082">
    <property type="protein sequence ID" value="KAF2155517.1"/>
    <property type="molecule type" value="Genomic_DNA"/>
</dbReference>
<proteinExistence type="predicted"/>
<name>A0A9P4MJP0_9PEZI</name>
<gene>
    <name evidence="1" type="ORF">K461DRAFT_310204</name>
</gene>
<protein>
    <submittedName>
        <fullName evidence="1">Uncharacterized protein</fullName>
    </submittedName>
</protein>
<comment type="caution">
    <text evidence="1">The sequence shown here is derived from an EMBL/GenBank/DDBJ whole genome shotgun (WGS) entry which is preliminary data.</text>
</comment>
<keyword evidence="2" id="KW-1185">Reference proteome</keyword>
<accession>A0A9P4MJP0</accession>
<evidence type="ECO:0000313" key="2">
    <source>
        <dbReference type="Proteomes" id="UP000799439"/>
    </source>
</evidence>
<dbReference type="AlphaFoldDB" id="A0A9P4MJP0"/>
<dbReference type="GO" id="GO:0004252">
    <property type="term" value="F:serine-type endopeptidase activity"/>
    <property type="evidence" value="ECO:0007669"/>
    <property type="project" value="InterPro"/>
</dbReference>
<dbReference type="GO" id="GO:0006508">
    <property type="term" value="P:proteolysis"/>
    <property type="evidence" value="ECO:0007669"/>
    <property type="project" value="InterPro"/>
</dbReference>
<dbReference type="Proteomes" id="UP000799439">
    <property type="component" value="Unassembled WGS sequence"/>
</dbReference>
<evidence type="ECO:0000313" key="1">
    <source>
        <dbReference type="EMBL" id="KAF2155517.1"/>
    </source>
</evidence>
<reference evidence="1" key="1">
    <citation type="journal article" date="2020" name="Stud. Mycol.">
        <title>101 Dothideomycetes genomes: a test case for predicting lifestyles and emergence of pathogens.</title>
        <authorList>
            <person name="Haridas S."/>
            <person name="Albert R."/>
            <person name="Binder M."/>
            <person name="Bloem J."/>
            <person name="Labutti K."/>
            <person name="Salamov A."/>
            <person name="Andreopoulos B."/>
            <person name="Baker S."/>
            <person name="Barry K."/>
            <person name="Bills G."/>
            <person name="Bluhm B."/>
            <person name="Cannon C."/>
            <person name="Castanera R."/>
            <person name="Culley D."/>
            <person name="Daum C."/>
            <person name="Ezra D."/>
            <person name="Gonzalez J."/>
            <person name="Henrissat B."/>
            <person name="Kuo A."/>
            <person name="Liang C."/>
            <person name="Lipzen A."/>
            <person name="Lutzoni F."/>
            <person name="Magnuson J."/>
            <person name="Mondo S."/>
            <person name="Nolan M."/>
            <person name="Ohm R."/>
            <person name="Pangilinan J."/>
            <person name="Park H.-J."/>
            <person name="Ramirez L."/>
            <person name="Alfaro M."/>
            <person name="Sun H."/>
            <person name="Tritt A."/>
            <person name="Yoshinaga Y."/>
            <person name="Zwiers L.-H."/>
            <person name="Turgeon B."/>
            <person name="Goodwin S."/>
            <person name="Spatafora J."/>
            <person name="Crous P."/>
            <person name="Grigoriev I."/>
        </authorList>
    </citation>
    <scope>NUCLEOTIDE SEQUENCE</scope>
    <source>
        <strain evidence="1">CBS 260.36</strain>
    </source>
</reference>
<dbReference type="OrthoDB" id="206201at2759"/>
<dbReference type="SUPFAM" id="SSF52743">
    <property type="entry name" value="Subtilisin-like"/>
    <property type="match status" value="1"/>
</dbReference>
<organism evidence="1 2">
    <name type="scientific">Myriangium duriaei CBS 260.36</name>
    <dbReference type="NCBI Taxonomy" id="1168546"/>
    <lineage>
        <taxon>Eukaryota</taxon>
        <taxon>Fungi</taxon>
        <taxon>Dikarya</taxon>
        <taxon>Ascomycota</taxon>
        <taxon>Pezizomycotina</taxon>
        <taxon>Dothideomycetes</taxon>
        <taxon>Dothideomycetidae</taxon>
        <taxon>Myriangiales</taxon>
        <taxon>Myriangiaceae</taxon>
        <taxon>Myriangium</taxon>
    </lineage>
</organism>